<name>A0A2U1SWJ7_9MICO</name>
<evidence type="ECO:0000313" key="9">
    <source>
        <dbReference type="Proteomes" id="UP000244978"/>
    </source>
</evidence>
<sequence length="345" mass="36444">MHYVENRGPILAAGLAFNAIFAVFAALWVAFAVAGLVISAHPDVQSAFYALLDSAIPGLIDTGDGNGAIDPDDLESASVLGWTGAIALGGLVFTALGWLAACRDAVRLLFDLPGEKLNPVLLKLKDAGLGLAFGAAILVSAALLVFSTQAVGSLLDAWNVPETLASLIEGRALGLILMFALDTVSLAALYRLLSGLSIPAKRLWVGAMIGGAAFGVLKILGSALLGGATNNPLLASFAVIIGLLIWFNLMCQVILLGASWIAVGMADSGLIADPRIAREREDARLAEASRAAEKRGEAERRVTELKRRRRWGWARRLFRRHASPSTHEDAGRAATTDQHHDGGRR</sequence>
<feature type="region of interest" description="Disordered" evidence="6">
    <location>
        <begin position="322"/>
        <end position="345"/>
    </location>
</feature>
<comment type="caution">
    <text evidence="8">The sequence shown here is derived from an EMBL/GenBank/DDBJ whole genome shotgun (WGS) entry which is preliminary data.</text>
</comment>
<dbReference type="InterPro" id="IPR017039">
    <property type="entry name" value="Virul_fac_BrkB"/>
</dbReference>
<feature type="transmembrane region" description="Helical" evidence="7">
    <location>
        <begin position="12"/>
        <end position="38"/>
    </location>
</feature>
<evidence type="ECO:0000256" key="2">
    <source>
        <dbReference type="ARBA" id="ARBA00022475"/>
    </source>
</evidence>
<evidence type="ECO:0000256" key="4">
    <source>
        <dbReference type="ARBA" id="ARBA00022989"/>
    </source>
</evidence>
<evidence type="ECO:0000256" key="3">
    <source>
        <dbReference type="ARBA" id="ARBA00022692"/>
    </source>
</evidence>
<feature type="compositionally biased region" description="Basic and acidic residues" evidence="6">
    <location>
        <begin position="326"/>
        <end position="345"/>
    </location>
</feature>
<dbReference type="PANTHER" id="PTHR30213:SF1">
    <property type="entry name" value="INNER MEMBRANE PROTEIN YHJD"/>
    <property type="match status" value="1"/>
</dbReference>
<feature type="transmembrane region" description="Helical" evidence="7">
    <location>
        <begin position="79"/>
        <end position="101"/>
    </location>
</feature>
<proteinExistence type="predicted"/>
<dbReference type="EMBL" id="QEEX01000002">
    <property type="protein sequence ID" value="PWB95979.1"/>
    <property type="molecule type" value="Genomic_DNA"/>
</dbReference>
<keyword evidence="9" id="KW-1185">Reference proteome</keyword>
<keyword evidence="3 7" id="KW-0812">Transmembrane</keyword>
<feature type="transmembrane region" description="Helical" evidence="7">
    <location>
        <begin position="129"/>
        <end position="152"/>
    </location>
</feature>
<evidence type="ECO:0000313" key="8">
    <source>
        <dbReference type="EMBL" id="PWB95979.1"/>
    </source>
</evidence>
<dbReference type="Pfam" id="PF03631">
    <property type="entry name" value="Virul_fac_BrkB"/>
    <property type="match status" value="1"/>
</dbReference>
<protein>
    <submittedName>
        <fullName evidence="8">Ribonuclease</fullName>
    </submittedName>
</protein>
<comment type="subcellular location">
    <subcellularLocation>
        <location evidence="1">Cell membrane</location>
        <topology evidence="1">Multi-pass membrane protein</topology>
    </subcellularLocation>
</comment>
<accession>A0A2U1SWJ7</accession>
<organism evidence="8 9">
    <name type="scientific">Homoserinimonas hongtaonis</name>
    <dbReference type="NCBI Taxonomy" id="2079791"/>
    <lineage>
        <taxon>Bacteria</taxon>
        <taxon>Bacillati</taxon>
        <taxon>Actinomycetota</taxon>
        <taxon>Actinomycetes</taxon>
        <taxon>Micrococcales</taxon>
        <taxon>Microbacteriaceae</taxon>
        <taxon>Homoserinimonas</taxon>
    </lineage>
</organism>
<feature type="transmembrane region" description="Helical" evidence="7">
    <location>
        <begin position="172"/>
        <end position="193"/>
    </location>
</feature>
<keyword evidence="4 7" id="KW-1133">Transmembrane helix</keyword>
<evidence type="ECO:0000256" key="5">
    <source>
        <dbReference type="ARBA" id="ARBA00023136"/>
    </source>
</evidence>
<gene>
    <name evidence="8" type="ORF">DF220_11265</name>
</gene>
<dbReference type="GO" id="GO:0005886">
    <property type="term" value="C:plasma membrane"/>
    <property type="evidence" value="ECO:0007669"/>
    <property type="project" value="UniProtKB-SubCell"/>
</dbReference>
<dbReference type="Proteomes" id="UP000244978">
    <property type="component" value="Unassembled WGS sequence"/>
</dbReference>
<dbReference type="AlphaFoldDB" id="A0A2U1SWJ7"/>
<keyword evidence="2" id="KW-1003">Cell membrane</keyword>
<evidence type="ECO:0000256" key="1">
    <source>
        <dbReference type="ARBA" id="ARBA00004651"/>
    </source>
</evidence>
<feature type="transmembrane region" description="Helical" evidence="7">
    <location>
        <begin position="205"/>
        <end position="225"/>
    </location>
</feature>
<dbReference type="PANTHER" id="PTHR30213">
    <property type="entry name" value="INNER MEMBRANE PROTEIN YHJD"/>
    <property type="match status" value="1"/>
</dbReference>
<reference evidence="9" key="1">
    <citation type="submission" date="2018-04" db="EMBL/GenBank/DDBJ databases">
        <authorList>
            <person name="Liu S."/>
            <person name="Wang Z."/>
            <person name="Li J."/>
        </authorList>
    </citation>
    <scope>NUCLEOTIDE SEQUENCE [LARGE SCALE GENOMIC DNA]</scope>
    <source>
        <strain evidence="9">S1194</strain>
    </source>
</reference>
<feature type="transmembrane region" description="Helical" evidence="7">
    <location>
        <begin position="237"/>
        <end position="263"/>
    </location>
</feature>
<evidence type="ECO:0000256" key="6">
    <source>
        <dbReference type="SAM" id="MobiDB-lite"/>
    </source>
</evidence>
<keyword evidence="5 7" id="KW-0472">Membrane</keyword>
<evidence type="ECO:0000256" key="7">
    <source>
        <dbReference type="SAM" id="Phobius"/>
    </source>
</evidence>